<evidence type="ECO:0000256" key="1">
    <source>
        <dbReference type="ARBA" id="ARBA00004123"/>
    </source>
</evidence>
<keyword evidence="3" id="KW-0863">Zinc-finger</keyword>
<dbReference type="SUPFAM" id="SSF53098">
    <property type="entry name" value="Ribonuclease H-like"/>
    <property type="match status" value="1"/>
</dbReference>
<keyword evidence="2" id="KW-0479">Metal-binding</keyword>
<evidence type="ECO:0000313" key="7">
    <source>
        <dbReference type="EMBL" id="CAE6449851.1"/>
    </source>
</evidence>
<dbReference type="InterPro" id="IPR012337">
    <property type="entry name" value="RNaseH-like_sf"/>
</dbReference>
<organism evidence="7 8">
    <name type="scientific">Rhizoctonia solani</name>
    <dbReference type="NCBI Taxonomy" id="456999"/>
    <lineage>
        <taxon>Eukaryota</taxon>
        <taxon>Fungi</taxon>
        <taxon>Dikarya</taxon>
        <taxon>Basidiomycota</taxon>
        <taxon>Agaricomycotina</taxon>
        <taxon>Agaricomycetes</taxon>
        <taxon>Cantharellales</taxon>
        <taxon>Ceratobasidiaceae</taxon>
        <taxon>Rhizoctonia</taxon>
    </lineage>
</organism>
<evidence type="ECO:0000256" key="5">
    <source>
        <dbReference type="ARBA" id="ARBA00023242"/>
    </source>
</evidence>
<name>A0A8H3GHG1_9AGAM</name>
<feature type="compositionally biased region" description="Low complexity" evidence="6">
    <location>
        <begin position="640"/>
        <end position="649"/>
    </location>
</feature>
<reference evidence="7" key="1">
    <citation type="submission" date="2021-01" db="EMBL/GenBank/DDBJ databases">
        <authorList>
            <person name="Kaushik A."/>
        </authorList>
    </citation>
    <scope>NUCLEOTIDE SEQUENCE</scope>
    <source>
        <strain evidence="7">AG3-1AP</strain>
    </source>
</reference>
<gene>
    <name evidence="7" type="ORF">RDB_LOCUS64848</name>
</gene>
<dbReference type="InterPro" id="IPR052035">
    <property type="entry name" value="ZnF_BED_domain_contain"/>
</dbReference>
<evidence type="ECO:0008006" key="9">
    <source>
        <dbReference type="Google" id="ProtNLM"/>
    </source>
</evidence>
<dbReference type="Proteomes" id="UP000663831">
    <property type="component" value="Unassembled WGS sequence"/>
</dbReference>
<comment type="caution">
    <text evidence="7">The sequence shown here is derived from an EMBL/GenBank/DDBJ whole genome shotgun (WGS) entry which is preliminary data.</text>
</comment>
<proteinExistence type="predicted"/>
<feature type="region of interest" description="Disordered" evidence="6">
    <location>
        <begin position="640"/>
        <end position="678"/>
    </location>
</feature>
<dbReference type="GO" id="GO:0005634">
    <property type="term" value="C:nucleus"/>
    <property type="evidence" value="ECO:0007669"/>
    <property type="project" value="UniProtKB-SubCell"/>
</dbReference>
<evidence type="ECO:0000256" key="3">
    <source>
        <dbReference type="ARBA" id="ARBA00022771"/>
    </source>
</evidence>
<comment type="subcellular location">
    <subcellularLocation>
        <location evidence="1">Nucleus</location>
    </subcellularLocation>
</comment>
<sequence length="798" mass="89413">MMEADPPTIHWQSSGTEVPPPGLDITLAQLYELSDHLAASYSDEQIIAAAKATWTSWVYGHYILGVQRVYTPDPTTGSMVLDHILFTFTCKFDPGRCKTQTRKRKATNQGTSNLKKGIERCEKRRQVLSIPLATGESQYSPTRLRALMLMWCAASQKPFHAIHDPTFLSIVRILRSDAEVPSLATISTDLAHVYNQVSSSIRDKFEEMDCGIHLAISGWSSPLTASFIGIIVFWREEAKIWHSVLEFIHLTGNHTGAYMAEKTIDCLTRFRIRTVCLDHAGNNYTFVRKLAHSLPNFDGPKSRINCGTHIVDLVARSFTAIFTYPSVKQRRIASNSRVSASRIGPLTNDQHASSSSVENMSDSEDPEVILDELDGVSLPTDGDEGKELYDNGVTQKAALASTNHMKLHYGVFMSDEYTREVQSLFPKASMRGFSNQLYDSNADLVAFGEIRESVKDSVPSSVELPGAVDATCWEDDLQCSESFQDLRVPIEMMISDTSRDLAKYKLTEDQWSLNAELGACMQVFLEPSLVLSQKETPIIHEVLPMFTLLKYRLERMRDNVDQLLDKHPAIRIAAQSSLITLDEYMETMAQSEVYSVATMLCPYYKLEWFVEQGYDPARIQELRQMLYRYFARVNPASAAATPAQPASTTPAPPPTSQLTSPWLRTPTRTTNTRTSHPGQDWVTTYLGSPVISKTSVDEMGGVLNYWLNEQKRGSPLGRFITPFELMPFVFKASSVDTGRILSSSSIAASYRQHQMHLSLFRAKMAVGSWYQTPLLPEIDEVVDILNDLEGTCPEPLVL</sequence>
<evidence type="ECO:0000313" key="8">
    <source>
        <dbReference type="Proteomes" id="UP000663831"/>
    </source>
</evidence>
<keyword evidence="4" id="KW-0862">Zinc</keyword>
<dbReference type="AlphaFoldDB" id="A0A8H3GHG1"/>
<evidence type="ECO:0000256" key="4">
    <source>
        <dbReference type="ARBA" id="ARBA00022833"/>
    </source>
</evidence>
<feature type="region of interest" description="Disordered" evidence="6">
    <location>
        <begin position="343"/>
        <end position="364"/>
    </location>
</feature>
<dbReference type="EMBL" id="CAJMWV010001942">
    <property type="protein sequence ID" value="CAE6449851.1"/>
    <property type="molecule type" value="Genomic_DNA"/>
</dbReference>
<keyword evidence="5" id="KW-0539">Nucleus</keyword>
<dbReference type="PANTHER" id="PTHR46481">
    <property type="entry name" value="ZINC FINGER BED DOMAIN-CONTAINING PROTEIN 4"/>
    <property type="match status" value="1"/>
</dbReference>
<protein>
    <recommendedName>
        <fullName evidence="9">AC transposase</fullName>
    </recommendedName>
</protein>
<feature type="compositionally biased region" description="Low complexity" evidence="6">
    <location>
        <begin position="656"/>
        <end position="674"/>
    </location>
</feature>
<dbReference type="PANTHER" id="PTHR46481:SF10">
    <property type="entry name" value="ZINC FINGER BED DOMAIN-CONTAINING PROTEIN 39"/>
    <property type="match status" value="1"/>
</dbReference>
<dbReference type="GO" id="GO:0008270">
    <property type="term" value="F:zinc ion binding"/>
    <property type="evidence" value="ECO:0007669"/>
    <property type="project" value="UniProtKB-KW"/>
</dbReference>
<evidence type="ECO:0000256" key="6">
    <source>
        <dbReference type="SAM" id="MobiDB-lite"/>
    </source>
</evidence>
<evidence type="ECO:0000256" key="2">
    <source>
        <dbReference type="ARBA" id="ARBA00022723"/>
    </source>
</evidence>
<accession>A0A8H3GHG1</accession>